<dbReference type="GO" id="GO:0046872">
    <property type="term" value="F:metal ion binding"/>
    <property type="evidence" value="ECO:0007669"/>
    <property type="project" value="UniProtKB-KW"/>
</dbReference>
<dbReference type="InterPro" id="IPR007197">
    <property type="entry name" value="rSAM"/>
</dbReference>
<evidence type="ECO:0000259" key="16">
    <source>
        <dbReference type="PROSITE" id="PS51449"/>
    </source>
</evidence>
<dbReference type="InterPro" id="IPR013848">
    <property type="entry name" value="Methylthiotransferase_N"/>
</dbReference>
<dbReference type="PROSITE" id="PS51449">
    <property type="entry name" value="MTTASE_N"/>
    <property type="match status" value="1"/>
</dbReference>
<dbReference type="PANTHER" id="PTHR43020">
    <property type="entry name" value="CDK5 REGULATORY SUBUNIT-ASSOCIATED PROTEIN 1"/>
    <property type="match status" value="1"/>
</dbReference>
<evidence type="ECO:0000256" key="10">
    <source>
        <dbReference type="ARBA" id="ARBA00033765"/>
    </source>
</evidence>
<evidence type="ECO:0000256" key="14">
    <source>
        <dbReference type="HAMAP-Rule" id="MF_01864"/>
    </source>
</evidence>
<dbReference type="EC" id="2.8.4.3" evidence="10 14"/>
<dbReference type="Pfam" id="PF00919">
    <property type="entry name" value="UPF0004"/>
    <property type="match status" value="1"/>
</dbReference>
<feature type="domain" description="Radical SAM core" evidence="17">
    <location>
        <begin position="135"/>
        <end position="366"/>
    </location>
</feature>
<dbReference type="Pfam" id="PF04055">
    <property type="entry name" value="Radical_SAM"/>
    <property type="match status" value="1"/>
</dbReference>
<name>A0AAT9G7Q5_9RICK</name>
<evidence type="ECO:0000256" key="4">
    <source>
        <dbReference type="ARBA" id="ARBA00022679"/>
    </source>
</evidence>
<gene>
    <name evidence="14 18" type="primary">miaB</name>
    <name evidence="18" type="ORF">DMENIID0002_05040</name>
</gene>
<dbReference type="Gene3D" id="3.80.30.20">
    <property type="entry name" value="tm_1862 like domain"/>
    <property type="match status" value="1"/>
</dbReference>
<dbReference type="GO" id="GO:0005829">
    <property type="term" value="C:cytosol"/>
    <property type="evidence" value="ECO:0007669"/>
    <property type="project" value="TreeGrafter"/>
</dbReference>
<dbReference type="NCBIfam" id="TIGR00089">
    <property type="entry name" value="MiaB/RimO family radical SAM methylthiotransferase"/>
    <property type="match status" value="1"/>
</dbReference>
<sequence>MNVYDSLKMQDLLEPFDYQPTDSMYQADMIILNTCHIREKAAEKMYSELGRIKQIKDDRKSKGEGNVIVTVAGCVAQAEGDEIFRRASYVDIVVGPQSYYDLPELIAKIARHEKHVIKLDFVEEAKFDKLPEQSNIQGVSSLISVQEGCDKFCTFCVVPYTRGAEFSRNLEQIYREVIKSVSNGTKEVILLGQNVNAYHGQTIEGKECSLADLISYIAEIPSLERIRYVTSHPIDMTEDLILLHGSEPKLMPFLHLPVQSGSNKILKSMNRRHNRDYYFDIINRLRNARGDIVFSSDFIVGFPGETDEDFADTLDLVKKVGYGQCYSFKYSPRPGTPAAVKEQVPEHIKSRRLAILQQEISRQQLLFNESCIGKIMPVLFDRDGKLDNQLIGKTCYMQSVHVINPARDLFGQIIDVKIINAGASSLSGEMVL</sequence>
<evidence type="ECO:0000313" key="18">
    <source>
        <dbReference type="EMBL" id="BFD45858.1"/>
    </source>
</evidence>
<dbReference type="InterPro" id="IPR005839">
    <property type="entry name" value="Methylthiotransferase"/>
</dbReference>
<dbReference type="FunFam" id="3.40.50.12160:FF:000003">
    <property type="entry name" value="CDK5 regulatory subunit-associated protein 1"/>
    <property type="match status" value="1"/>
</dbReference>
<evidence type="ECO:0000256" key="1">
    <source>
        <dbReference type="ARBA" id="ARBA00003234"/>
    </source>
</evidence>
<keyword evidence="3 14" id="KW-0963">Cytoplasm</keyword>
<dbReference type="InterPro" id="IPR020612">
    <property type="entry name" value="Methylthiotransferase_CS"/>
</dbReference>
<dbReference type="CDD" id="cd01335">
    <property type="entry name" value="Radical_SAM"/>
    <property type="match status" value="1"/>
</dbReference>
<keyword evidence="4 14" id="KW-0808">Transferase</keyword>
<feature type="domain" description="TRAM" evidence="15">
    <location>
        <begin position="369"/>
        <end position="432"/>
    </location>
</feature>
<feature type="binding site" evidence="14">
    <location>
        <position position="156"/>
    </location>
    <ligand>
        <name>[4Fe-4S] cluster</name>
        <dbReference type="ChEBI" id="CHEBI:49883"/>
        <label>2</label>
        <note>4Fe-4S-S-AdoMet</note>
    </ligand>
</feature>
<dbReference type="SMART" id="SM00729">
    <property type="entry name" value="Elp3"/>
    <property type="match status" value="1"/>
</dbReference>
<keyword evidence="7 14" id="KW-0479">Metal-binding</keyword>
<reference evidence="18" key="1">
    <citation type="submission" date="2024-01" db="EMBL/GenBank/DDBJ databases">
        <title>Sequencing the genomes of a sandfly, Sergentomyia squamirostris, and its two endosymbionts.</title>
        <authorList>
            <person name="Itokawa K."/>
            <person name="Sanjoba C."/>
        </authorList>
    </citation>
    <scope>NUCLEOTIDE SEQUENCE</scope>
    <source>
        <strain evidence="18">RiSSQ</strain>
    </source>
</reference>
<evidence type="ECO:0000256" key="5">
    <source>
        <dbReference type="ARBA" id="ARBA00022691"/>
    </source>
</evidence>
<dbReference type="Gene3D" id="3.40.50.12160">
    <property type="entry name" value="Methylthiotransferase, N-terminal domain"/>
    <property type="match status" value="1"/>
</dbReference>
<dbReference type="PROSITE" id="PS50926">
    <property type="entry name" value="TRAM"/>
    <property type="match status" value="1"/>
</dbReference>
<comment type="caution">
    <text evidence="14">Lacks conserved residue(s) required for the propagation of feature annotation.</text>
</comment>
<evidence type="ECO:0000256" key="6">
    <source>
        <dbReference type="ARBA" id="ARBA00022694"/>
    </source>
</evidence>
<dbReference type="InterPro" id="IPR058240">
    <property type="entry name" value="rSAM_sf"/>
</dbReference>
<dbReference type="SFLD" id="SFLDS00029">
    <property type="entry name" value="Radical_SAM"/>
    <property type="match status" value="1"/>
</dbReference>
<dbReference type="GO" id="GO:0035597">
    <property type="term" value="F:tRNA-2-methylthio-N(6)-dimethylallyladenosine(37) synthase activity"/>
    <property type="evidence" value="ECO:0007669"/>
    <property type="project" value="UniProtKB-EC"/>
</dbReference>
<evidence type="ECO:0000256" key="2">
    <source>
        <dbReference type="ARBA" id="ARBA00022485"/>
    </source>
</evidence>
<evidence type="ECO:0000259" key="15">
    <source>
        <dbReference type="PROSITE" id="PS50926"/>
    </source>
</evidence>
<dbReference type="SUPFAM" id="SSF102114">
    <property type="entry name" value="Radical SAM enzymes"/>
    <property type="match status" value="1"/>
</dbReference>
<dbReference type="PANTHER" id="PTHR43020:SF2">
    <property type="entry name" value="MITOCHONDRIAL TRNA METHYLTHIOTRANSFERASE CDK5RAP1"/>
    <property type="match status" value="1"/>
</dbReference>
<comment type="similarity">
    <text evidence="14">Belongs to the methylthiotransferase family. MiaB subfamily.</text>
</comment>
<evidence type="ECO:0000256" key="9">
    <source>
        <dbReference type="ARBA" id="ARBA00023014"/>
    </source>
</evidence>
<comment type="subunit">
    <text evidence="14">Monomer.</text>
</comment>
<organism evidence="18">
    <name type="scientific">Candidatus Tisiphia endosymbiont of Sergentomyia squamirostris</name>
    <dbReference type="NCBI Taxonomy" id="3113639"/>
    <lineage>
        <taxon>Bacteria</taxon>
        <taxon>Pseudomonadati</taxon>
        <taxon>Pseudomonadota</taxon>
        <taxon>Alphaproteobacteria</taxon>
        <taxon>Rickettsiales</taxon>
        <taxon>Rickettsiaceae</taxon>
        <taxon>Rickettsieae</taxon>
        <taxon>Candidatus Tisiphia</taxon>
    </lineage>
</organism>
<dbReference type="SFLD" id="SFLDG01061">
    <property type="entry name" value="methylthiotransferase"/>
    <property type="match status" value="1"/>
</dbReference>
<keyword evidence="2 14" id="KW-0004">4Fe-4S</keyword>
<evidence type="ECO:0000256" key="3">
    <source>
        <dbReference type="ARBA" id="ARBA00022490"/>
    </source>
</evidence>
<proteinExistence type="inferred from homology"/>
<keyword evidence="9 14" id="KW-0411">Iron-sulfur</keyword>
<dbReference type="EMBL" id="AP029170">
    <property type="protein sequence ID" value="BFD45858.1"/>
    <property type="molecule type" value="Genomic_DNA"/>
</dbReference>
<dbReference type="InterPro" id="IPR002792">
    <property type="entry name" value="TRAM_dom"/>
</dbReference>
<keyword evidence="8 14" id="KW-0408">Iron</keyword>
<feature type="binding site" evidence="14">
    <location>
        <position position="149"/>
    </location>
    <ligand>
        <name>[4Fe-4S] cluster</name>
        <dbReference type="ChEBI" id="CHEBI:49883"/>
        <label>2</label>
        <note>4Fe-4S-S-AdoMet</note>
    </ligand>
</feature>
<dbReference type="InterPro" id="IPR006463">
    <property type="entry name" value="MiaB_methiolase"/>
</dbReference>
<comment type="cofactor">
    <cofactor evidence="14">
        <name>[4Fe-4S] cluster</name>
        <dbReference type="ChEBI" id="CHEBI:49883"/>
    </cofactor>
    <text evidence="14">Binds 2 [4Fe-4S] clusters. One cluster is coordinated with 3 cysteines and an exchangeable S-adenosyl-L-methionine.</text>
</comment>
<evidence type="ECO:0000256" key="8">
    <source>
        <dbReference type="ARBA" id="ARBA00023004"/>
    </source>
</evidence>
<keyword evidence="6 14" id="KW-0819">tRNA processing</keyword>
<feature type="domain" description="MTTase N-terminal" evidence="16">
    <location>
        <begin position="1"/>
        <end position="111"/>
    </location>
</feature>
<evidence type="ECO:0000256" key="12">
    <source>
        <dbReference type="ARBA" id="ARBA00080698"/>
    </source>
</evidence>
<evidence type="ECO:0000259" key="17">
    <source>
        <dbReference type="PROSITE" id="PS51918"/>
    </source>
</evidence>
<dbReference type="InterPro" id="IPR038135">
    <property type="entry name" value="Methylthiotransferase_N_sf"/>
</dbReference>
<evidence type="ECO:0000256" key="7">
    <source>
        <dbReference type="ARBA" id="ARBA00022723"/>
    </source>
</evidence>
<comment type="subcellular location">
    <subcellularLocation>
        <location evidence="14">Cytoplasm</location>
    </subcellularLocation>
</comment>
<dbReference type="Pfam" id="PF01938">
    <property type="entry name" value="TRAM"/>
    <property type="match status" value="1"/>
</dbReference>
<keyword evidence="5 14" id="KW-0949">S-adenosyl-L-methionine</keyword>
<feature type="binding site" evidence="14">
    <location>
        <position position="153"/>
    </location>
    <ligand>
        <name>[4Fe-4S] cluster</name>
        <dbReference type="ChEBI" id="CHEBI:49883"/>
        <label>2</label>
        <note>4Fe-4S-S-AdoMet</note>
    </ligand>
</feature>
<dbReference type="NCBIfam" id="TIGR01574">
    <property type="entry name" value="miaB-methiolase"/>
    <property type="match status" value="1"/>
</dbReference>
<dbReference type="GO" id="GO:0051539">
    <property type="term" value="F:4 iron, 4 sulfur cluster binding"/>
    <property type="evidence" value="ECO:0007669"/>
    <property type="project" value="UniProtKB-UniRule"/>
</dbReference>
<dbReference type="SFLD" id="SFLDG01082">
    <property type="entry name" value="B12-binding_domain_containing"/>
    <property type="match status" value="1"/>
</dbReference>
<comment type="catalytic activity">
    <reaction evidence="14">
        <text>N(6)-dimethylallyladenosine(37) in tRNA + (sulfur carrier)-SH + AH2 + 2 S-adenosyl-L-methionine = 2-methylsulfanyl-N(6)-dimethylallyladenosine(37) in tRNA + (sulfur carrier)-H + 5'-deoxyadenosine + L-methionine + A + S-adenosyl-L-homocysteine + 2 H(+)</text>
        <dbReference type="Rhea" id="RHEA:37067"/>
        <dbReference type="Rhea" id="RHEA-COMP:10375"/>
        <dbReference type="Rhea" id="RHEA-COMP:10376"/>
        <dbReference type="Rhea" id="RHEA-COMP:14737"/>
        <dbReference type="Rhea" id="RHEA-COMP:14739"/>
        <dbReference type="ChEBI" id="CHEBI:13193"/>
        <dbReference type="ChEBI" id="CHEBI:15378"/>
        <dbReference type="ChEBI" id="CHEBI:17319"/>
        <dbReference type="ChEBI" id="CHEBI:17499"/>
        <dbReference type="ChEBI" id="CHEBI:29917"/>
        <dbReference type="ChEBI" id="CHEBI:57844"/>
        <dbReference type="ChEBI" id="CHEBI:57856"/>
        <dbReference type="ChEBI" id="CHEBI:59789"/>
        <dbReference type="ChEBI" id="CHEBI:64428"/>
        <dbReference type="ChEBI" id="CHEBI:74415"/>
        <dbReference type="ChEBI" id="CHEBI:74417"/>
        <dbReference type="EC" id="2.8.4.3"/>
    </reaction>
</comment>
<dbReference type="InterPro" id="IPR006638">
    <property type="entry name" value="Elp3/MiaA/NifB-like_rSAM"/>
</dbReference>
<accession>A0AAT9G7Q5</accession>
<protein>
    <recommendedName>
        <fullName evidence="11 14">tRNA-2-methylthio-N(6)-dimethylallyladenosine synthase</fullName>
        <ecNumber evidence="10 14">2.8.4.3</ecNumber>
    </recommendedName>
    <alternativeName>
        <fullName evidence="13 14">(Dimethylallyl)adenosine tRNA methylthiotransferase MiaB</fullName>
    </alternativeName>
    <alternativeName>
        <fullName evidence="12 14">tRNA-i(6)A37 methylthiotransferase</fullName>
    </alternativeName>
</protein>
<dbReference type="AlphaFoldDB" id="A0AAT9G7Q5"/>
<evidence type="ECO:0000256" key="11">
    <source>
        <dbReference type="ARBA" id="ARBA00068570"/>
    </source>
</evidence>
<comment type="function">
    <text evidence="1 14">Catalyzes the methylthiolation of N6-(dimethylallyl)adenosine (i(6)A), leading to the formation of 2-methylthio-N6-(dimethylallyl)adenosine (ms(2)i(6)A) at position 37 in tRNAs that read codons beginning with uridine.</text>
</comment>
<dbReference type="FunFam" id="3.80.30.20:FF:000001">
    <property type="entry name" value="tRNA-2-methylthio-N(6)-dimethylallyladenosine synthase 2"/>
    <property type="match status" value="1"/>
</dbReference>
<dbReference type="PROSITE" id="PS01278">
    <property type="entry name" value="MTTASE_RADICAL"/>
    <property type="match status" value="1"/>
</dbReference>
<dbReference type="InterPro" id="IPR023404">
    <property type="entry name" value="rSAM_horseshoe"/>
</dbReference>
<dbReference type="HAMAP" id="MF_01864">
    <property type="entry name" value="tRNA_metthiotr_MiaB"/>
    <property type="match status" value="1"/>
</dbReference>
<evidence type="ECO:0000256" key="13">
    <source>
        <dbReference type="ARBA" id="ARBA00081141"/>
    </source>
</evidence>
<dbReference type="PROSITE" id="PS51918">
    <property type="entry name" value="RADICAL_SAM"/>
    <property type="match status" value="1"/>
</dbReference>